<dbReference type="EMBL" id="JACGWJ010000009">
    <property type="protein sequence ID" value="KAL0400279.1"/>
    <property type="molecule type" value="Genomic_DNA"/>
</dbReference>
<evidence type="ECO:0000256" key="2">
    <source>
        <dbReference type="ARBA" id="ARBA00022771"/>
    </source>
</evidence>
<feature type="compositionally biased region" description="Acidic residues" evidence="5">
    <location>
        <begin position="86"/>
        <end position="102"/>
    </location>
</feature>
<dbReference type="PANTHER" id="PTHR31973">
    <property type="entry name" value="POLYPROTEIN, PUTATIVE-RELATED"/>
    <property type="match status" value="1"/>
</dbReference>
<dbReference type="Pfam" id="PF10551">
    <property type="entry name" value="MULE"/>
    <property type="match status" value="1"/>
</dbReference>
<accession>A0AAW2T759</accession>
<reference evidence="7" key="2">
    <citation type="journal article" date="2024" name="Plant">
        <title>Genomic evolution and insights into agronomic trait innovations of Sesamum species.</title>
        <authorList>
            <person name="Miao H."/>
            <person name="Wang L."/>
            <person name="Qu L."/>
            <person name="Liu H."/>
            <person name="Sun Y."/>
            <person name="Le M."/>
            <person name="Wang Q."/>
            <person name="Wei S."/>
            <person name="Zheng Y."/>
            <person name="Lin W."/>
            <person name="Duan Y."/>
            <person name="Cao H."/>
            <person name="Xiong S."/>
            <person name="Wang X."/>
            <person name="Wei L."/>
            <person name="Li C."/>
            <person name="Ma Q."/>
            <person name="Ju M."/>
            <person name="Zhao R."/>
            <person name="Li G."/>
            <person name="Mu C."/>
            <person name="Tian Q."/>
            <person name="Mei H."/>
            <person name="Zhang T."/>
            <person name="Gao T."/>
            <person name="Zhang H."/>
        </authorList>
    </citation>
    <scope>NUCLEOTIDE SEQUENCE</scope>
    <source>
        <strain evidence="7">G02</strain>
    </source>
</reference>
<dbReference type="PANTHER" id="PTHR31973:SF187">
    <property type="entry name" value="MUTATOR TRANSPOSASE MUDRA PROTEIN"/>
    <property type="match status" value="1"/>
</dbReference>
<sequence>MVDDRFELINGDKELVSLCLASQYSREVNLYMDGELHFINVMASQVGSSNVVNERLEDNRGPDIRIDDIEANLVDVRVGVVEVDLDEGSEDSDSDYNVDVNDEQIHGGGDDGLFMENIDPDIEWRGDGANVTITESEESDDSSSNCGEVDLAESEDDLQSVGGNISGDEGDNAGGNTTFNPTTSLIQSCEWKVHALKMKDESSFQVRQYHVKHNCGPVYNCKNVKSTWLSKRFEQEFRTDPKRNIKGFKSDVVRDIRCHVSQSQAYRAKWKALKKIEGNPDDQYKQLWDYAGELQKTNPGSTVIMSTTEGGQHNERKFNRLYICLKALKDGFMSGCRPLIGVDGCHLKGPMGGILLSAVSVDPNNNVYPVAYAVVSSEMRETWEWFLRLLKEDLQIVRDYEYTLISDKQKGLIPAVEAVMPTIVHRFCVRHLHNNFKTAGFRGQALKFALWKAAKATTVQDFTRRMEELTTLDDKAATWFHDKSPTHWSRSHFSTHPKSDMLLNNLCETFNCNILDARTKPVLTLLEWIREYLMIRLAKNRDRALAKWEGKKICPRIKKQLDKNMEKVPDCIPLKSNPRHWEVTCYDGSRIAVDLVGQTCSCRKWDLTGIPCKHALSAILCDNGNPEEYVHQCYTVDTFLKVYEHSIKPMNGPELWEKTGYIPPLPPKFRKGVGRPKKLRRREIDEPAL</sequence>
<dbReference type="InterPro" id="IPR018289">
    <property type="entry name" value="MULE_transposase_dom"/>
</dbReference>
<dbReference type="PROSITE" id="PS50966">
    <property type="entry name" value="ZF_SWIM"/>
    <property type="match status" value="1"/>
</dbReference>
<evidence type="ECO:0000313" key="7">
    <source>
        <dbReference type="EMBL" id="KAL0400279.1"/>
    </source>
</evidence>
<dbReference type="InterPro" id="IPR006564">
    <property type="entry name" value="Znf_PMZ"/>
</dbReference>
<comment type="caution">
    <text evidence="7">The sequence shown here is derived from an EMBL/GenBank/DDBJ whole genome shotgun (WGS) entry which is preliminary data.</text>
</comment>
<evidence type="ECO:0000256" key="1">
    <source>
        <dbReference type="ARBA" id="ARBA00022723"/>
    </source>
</evidence>
<dbReference type="SMART" id="SM00575">
    <property type="entry name" value="ZnF_PMZ"/>
    <property type="match status" value="1"/>
</dbReference>
<evidence type="ECO:0000256" key="4">
    <source>
        <dbReference type="PROSITE-ProRule" id="PRU00325"/>
    </source>
</evidence>
<name>A0AAW2T759_SESRA</name>
<feature type="region of interest" description="Disordered" evidence="5">
    <location>
        <begin position="86"/>
        <end position="112"/>
    </location>
</feature>
<dbReference type="GO" id="GO:0008270">
    <property type="term" value="F:zinc ion binding"/>
    <property type="evidence" value="ECO:0007669"/>
    <property type="project" value="UniProtKB-KW"/>
</dbReference>
<dbReference type="AlphaFoldDB" id="A0AAW2T759"/>
<dbReference type="Pfam" id="PF04434">
    <property type="entry name" value="SWIM"/>
    <property type="match status" value="1"/>
</dbReference>
<protein>
    <recommendedName>
        <fullName evidence="6">SWIM-type domain-containing protein</fullName>
    </recommendedName>
</protein>
<keyword evidence="2 4" id="KW-0863">Zinc-finger</keyword>
<proteinExistence type="predicted"/>
<evidence type="ECO:0000259" key="6">
    <source>
        <dbReference type="PROSITE" id="PS50966"/>
    </source>
</evidence>
<keyword evidence="3" id="KW-0862">Zinc</keyword>
<organism evidence="7">
    <name type="scientific">Sesamum radiatum</name>
    <name type="common">Black benniseed</name>
    <dbReference type="NCBI Taxonomy" id="300843"/>
    <lineage>
        <taxon>Eukaryota</taxon>
        <taxon>Viridiplantae</taxon>
        <taxon>Streptophyta</taxon>
        <taxon>Embryophyta</taxon>
        <taxon>Tracheophyta</taxon>
        <taxon>Spermatophyta</taxon>
        <taxon>Magnoliopsida</taxon>
        <taxon>eudicotyledons</taxon>
        <taxon>Gunneridae</taxon>
        <taxon>Pentapetalae</taxon>
        <taxon>asterids</taxon>
        <taxon>lamiids</taxon>
        <taxon>Lamiales</taxon>
        <taxon>Pedaliaceae</taxon>
        <taxon>Sesamum</taxon>
    </lineage>
</organism>
<dbReference type="InterPro" id="IPR007527">
    <property type="entry name" value="Znf_SWIM"/>
</dbReference>
<feature type="domain" description="SWIM-type" evidence="6">
    <location>
        <begin position="589"/>
        <end position="623"/>
    </location>
</feature>
<evidence type="ECO:0000256" key="3">
    <source>
        <dbReference type="ARBA" id="ARBA00022833"/>
    </source>
</evidence>
<gene>
    <name evidence="7" type="ORF">Sradi_2371200</name>
</gene>
<keyword evidence="1" id="KW-0479">Metal-binding</keyword>
<reference evidence="7" key="1">
    <citation type="submission" date="2020-06" db="EMBL/GenBank/DDBJ databases">
        <authorList>
            <person name="Li T."/>
            <person name="Hu X."/>
            <person name="Zhang T."/>
            <person name="Song X."/>
            <person name="Zhang H."/>
            <person name="Dai N."/>
            <person name="Sheng W."/>
            <person name="Hou X."/>
            <person name="Wei L."/>
        </authorList>
    </citation>
    <scope>NUCLEOTIDE SEQUENCE</scope>
    <source>
        <strain evidence="7">G02</strain>
        <tissue evidence="7">Leaf</tissue>
    </source>
</reference>
<evidence type="ECO:0000256" key="5">
    <source>
        <dbReference type="SAM" id="MobiDB-lite"/>
    </source>
</evidence>